<dbReference type="Proteomes" id="UP001634393">
    <property type="component" value="Unassembled WGS sequence"/>
</dbReference>
<organism evidence="1 2">
    <name type="scientific">Penstemon smallii</name>
    <dbReference type="NCBI Taxonomy" id="265156"/>
    <lineage>
        <taxon>Eukaryota</taxon>
        <taxon>Viridiplantae</taxon>
        <taxon>Streptophyta</taxon>
        <taxon>Embryophyta</taxon>
        <taxon>Tracheophyta</taxon>
        <taxon>Spermatophyta</taxon>
        <taxon>Magnoliopsida</taxon>
        <taxon>eudicotyledons</taxon>
        <taxon>Gunneridae</taxon>
        <taxon>Pentapetalae</taxon>
        <taxon>asterids</taxon>
        <taxon>lamiids</taxon>
        <taxon>Lamiales</taxon>
        <taxon>Plantaginaceae</taxon>
        <taxon>Cheloneae</taxon>
        <taxon>Penstemon</taxon>
    </lineage>
</organism>
<proteinExistence type="predicted"/>
<protein>
    <submittedName>
        <fullName evidence="1">Uncharacterized protein</fullName>
    </submittedName>
</protein>
<comment type="caution">
    <text evidence="1">The sequence shown here is derived from an EMBL/GenBank/DDBJ whole genome shotgun (WGS) entry which is preliminary data.</text>
</comment>
<keyword evidence="2" id="KW-1185">Reference proteome</keyword>
<gene>
    <name evidence="1" type="ORF">ACJIZ3_003134</name>
</gene>
<sequence>MEGPLGCSVRSLMRESGTFLFNSLRICEMGLLIPERRRMIWLGSEGSELKSETV</sequence>
<reference evidence="1 2" key="1">
    <citation type="submission" date="2024-12" db="EMBL/GenBank/DDBJ databases">
        <title>The unique morphological basis and parallel evolutionary history of personate flowers in Penstemon.</title>
        <authorList>
            <person name="Depatie T.H."/>
            <person name="Wessinger C.A."/>
        </authorList>
    </citation>
    <scope>NUCLEOTIDE SEQUENCE [LARGE SCALE GENOMIC DNA]</scope>
    <source>
        <strain evidence="1">WTNN_2</strain>
        <tissue evidence="1">Leaf</tissue>
    </source>
</reference>
<name>A0ABD3UAC9_9LAMI</name>
<accession>A0ABD3UAC9</accession>
<evidence type="ECO:0000313" key="2">
    <source>
        <dbReference type="Proteomes" id="UP001634393"/>
    </source>
</evidence>
<evidence type="ECO:0000313" key="1">
    <source>
        <dbReference type="EMBL" id="KAL3845731.1"/>
    </source>
</evidence>
<dbReference type="AlphaFoldDB" id="A0ABD3UAC9"/>
<dbReference type="EMBL" id="JBJXBP010000002">
    <property type="protein sequence ID" value="KAL3845731.1"/>
    <property type="molecule type" value="Genomic_DNA"/>
</dbReference>